<dbReference type="PANTHER" id="PTHR43053:SF4">
    <property type="entry name" value="MYOGENESIS-REGULATING GLYCOSIDASE"/>
    <property type="match status" value="1"/>
</dbReference>
<dbReference type="OrthoDB" id="1334205at2759"/>
<dbReference type="SUPFAM" id="SSF51445">
    <property type="entry name" value="(Trans)glycosidases"/>
    <property type="match status" value="1"/>
</dbReference>
<evidence type="ECO:0000313" key="7">
    <source>
        <dbReference type="EMBL" id="CAB0039705.1"/>
    </source>
</evidence>
<dbReference type="Pfam" id="PF21365">
    <property type="entry name" value="Glyco_hydro_31_3rd"/>
    <property type="match status" value="1"/>
</dbReference>
<dbReference type="Pfam" id="PF01055">
    <property type="entry name" value="Glyco_hydro_31_2nd"/>
    <property type="match status" value="1"/>
</dbReference>
<reference evidence="7 8" key="1">
    <citation type="submission" date="2020-02" db="EMBL/GenBank/DDBJ databases">
        <authorList>
            <person name="Ferguson B K."/>
        </authorList>
    </citation>
    <scope>NUCLEOTIDE SEQUENCE [LARGE SCALE GENOMIC DNA]</scope>
</reference>
<comment type="similarity">
    <text evidence="1 4">Belongs to the glycosyl hydrolase 31 family.</text>
</comment>
<protein>
    <recommendedName>
        <fullName evidence="9">Glycoside hydrolase family 31 N-terminal domain-containing protein</fullName>
    </recommendedName>
</protein>
<dbReference type="SUPFAM" id="SSF51011">
    <property type="entry name" value="Glycosyl hydrolase domain"/>
    <property type="match status" value="1"/>
</dbReference>
<evidence type="ECO:0000256" key="3">
    <source>
        <dbReference type="ARBA" id="ARBA00023295"/>
    </source>
</evidence>
<dbReference type="Proteomes" id="UP000479190">
    <property type="component" value="Unassembled WGS sequence"/>
</dbReference>
<evidence type="ECO:0000256" key="2">
    <source>
        <dbReference type="ARBA" id="ARBA00022801"/>
    </source>
</evidence>
<keyword evidence="2 4" id="KW-0378">Hydrolase</keyword>
<proteinExistence type="inferred from homology"/>
<dbReference type="CDD" id="cd06592">
    <property type="entry name" value="GH31_NET37"/>
    <property type="match status" value="1"/>
</dbReference>
<evidence type="ECO:0000259" key="6">
    <source>
        <dbReference type="Pfam" id="PF21365"/>
    </source>
</evidence>
<feature type="domain" description="Glycosyl hydrolase family 31 C-terminal" evidence="6">
    <location>
        <begin position="591"/>
        <end position="673"/>
    </location>
</feature>
<dbReference type="InterPro" id="IPR017853">
    <property type="entry name" value="GH"/>
</dbReference>
<dbReference type="Gene3D" id="3.20.20.80">
    <property type="entry name" value="Glycosidases"/>
    <property type="match status" value="1"/>
</dbReference>
<dbReference type="InterPro" id="IPR000322">
    <property type="entry name" value="Glyco_hydro_31_TIM"/>
</dbReference>
<feature type="domain" description="Glycoside hydrolase family 31 TIM barrel" evidence="5">
    <location>
        <begin position="279"/>
        <end position="549"/>
    </location>
</feature>
<dbReference type="InterPro" id="IPR048395">
    <property type="entry name" value="Glyco_hydro_31_C"/>
</dbReference>
<dbReference type="GO" id="GO:0004553">
    <property type="term" value="F:hydrolase activity, hydrolyzing O-glycosyl compounds"/>
    <property type="evidence" value="ECO:0007669"/>
    <property type="project" value="InterPro"/>
</dbReference>
<dbReference type="InterPro" id="IPR013780">
    <property type="entry name" value="Glyco_hydro_b"/>
</dbReference>
<gene>
    <name evidence="7" type="ORF">TBRA_LOCUS11443</name>
</gene>
<accession>A0A6H5IQA2</accession>
<organism evidence="7 8">
    <name type="scientific">Trichogramma brassicae</name>
    <dbReference type="NCBI Taxonomy" id="86971"/>
    <lineage>
        <taxon>Eukaryota</taxon>
        <taxon>Metazoa</taxon>
        <taxon>Ecdysozoa</taxon>
        <taxon>Arthropoda</taxon>
        <taxon>Hexapoda</taxon>
        <taxon>Insecta</taxon>
        <taxon>Pterygota</taxon>
        <taxon>Neoptera</taxon>
        <taxon>Endopterygota</taxon>
        <taxon>Hymenoptera</taxon>
        <taxon>Apocrita</taxon>
        <taxon>Proctotrupomorpha</taxon>
        <taxon>Chalcidoidea</taxon>
        <taxon>Trichogrammatidae</taxon>
        <taxon>Trichogramma</taxon>
    </lineage>
</organism>
<dbReference type="EMBL" id="CADCXV010000977">
    <property type="protein sequence ID" value="CAB0039705.1"/>
    <property type="molecule type" value="Genomic_DNA"/>
</dbReference>
<dbReference type="Gene3D" id="2.60.40.1180">
    <property type="entry name" value="Golgi alpha-mannosidase II"/>
    <property type="match status" value="1"/>
</dbReference>
<keyword evidence="3 4" id="KW-0326">Glycosidase</keyword>
<name>A0A6H5IQA2_9HYME</name>
<sequence>MLSAGFWMLAVVMDEAQPMEKPIYVVPKERRFFKDLYYNNHKVWVELNHNTIEAKVQGFNLMYFSFFTKIQNKREVRNEDLAFTRMYCTKDSICVRCDKINKPCLDMNTRMGSQLINISRTSRHGDDELIDCFKLAQGEQIYGGPTLEHQVWPTQHVPFGDVAYVPTDKMPIAERYFLSSRGYYLHVDSQVPLFLDMNNRHTGQLCFVAKNKPPYPSESTISLKYQLGFFRDAREAHEFFVKNFRPTAATSWPKIPLPDPQLISRTSYSTWPVMRGELSSKAVETFAAAIQKLHAPHKQIIEIDDGWQSCYGSWLYSKNVTQNIDPDFFHLQLSLNPFIEVDCPENKGKAYADTLGNDIYLKNSKGGIHITEFRGKKVALIDFTNSKVIDWWVKRVQDFAAKHKINSFKFDMGGDSSWLPFSPLVSSIKDSYFIPGHYPRVFSEIVYKHLGPMTEIRTSWRNQNQNIRIKLSPKESTWGQANGLASVITTCLLLNLQGYTFVSPGPVGGLGLNGVNRFDDKGFPNKDNKPPKELFIRWLQVVLFMPTVEFSWPASFYDNETEQITLKLLEFRRDNIIPRIIELMNKSREEGTMINRPLWWDDPTDEEALKIHDQFMLGDDILIAPILQEGSFARTIYLPKGHWKNGNDWNQAWAGPITLDYKATLDIVPFFYKVKVD</sequence>
<dbReference type="GO" id="GO:0005975">
    <property type="term" value="P:carbohydrate metabolic process"/>
    <property type="evidence" value="ECO:0007669"/>
    <property type="project" value="InterPro"/>
</dbReference>
<dbReference type="PANTHER" id="PTHR43053">
    <property type="entry name" value="GLYCOSIDASE FAMILY 31"/>
    <property type="match status" value="1"/>
</dbReference>
<dbReference type="InterPro" id="IPR050985">
    <property type="entry name" value="Alpha-glycosidase_related"/>
</dbReference>
<keyword evidence="8" id="KW-1185">Reference proteome</keyword>
<evidence type="ECO:0000259" key="5">
    <source>
        <dbReference type="Pfam" id="PF01055"/>
    </source>
</evidence>
<dbReference type="AlphaFoldDB" id="A0A6H5IQA2"/>
<evidence type="ECO:0000313" key="8">
    <source>
        <dbReference type="Proteomes" id="UP000479190"/>
    </source>
</evidence>
<evidence type="ECO:0000256" key="1">
    <source>
        <dbReference type="ARBA" id="ARBA00007806"/>
    </source>
</evidence>
<evidence type="ECO:0008006" key="9">
    <source>
        <dbReference type="Google" id="ProtNLM"/>
    </source>
</evidence>
<evidence type="ECO:0000256" key="4">
    <source>
        <dbReference type="RuleBase" id="RU361185"/>
    </source>
</evidence>